<name>A0A2K0UUI5_GIBNY</name>
<evidence type="ECO:0008006" key="4">
    <source>
        <dbReference type="Google" id="ProtNLM"/>
    </source>
</evidence>
<dbReference type="Proteomes" id="UP000236664">
    <property type="component" value="Unassembled WGS sequence"/>
</dbReference>
<evidence type="ECO:0000313" key="3">
    <source>
        <dbReference type="Proteomes" id="UP000236664"/>
    </source>
</evidence>
<feature type="chain" id="PRO_5014405970" description="CBM1 domain-containing protein" evidence="1">
    <location>
        <begin position="28"/>
        <end position="128"/>
    </location>
</feature>
<sequence length="128" mass="13922">MTSFKLRQFISALFLLFAFGLAAPVDANGSLQPRQTVCRTGFGCLGFGVSGWNSFLLDIPAASDPHTHEATSTGRVTQASIWTKGDGGAFFWISVVEGYRPPPGQRVEVRAWVGSTRLNLNNNEIFNV</sequence>
<gene>
    <name evidence="2" type="ORF">FNYG_13898</name>
</gene>
<dbReference type="EMBL" id="MTQA01000299">
    <property type="protein sequence ID" value="PNP61415.1"/>
    <property type="molecule type" value="Genomic_DNA"/>
</dbReference>
<dbReference type="OrthoDB" id="5078722at2759"/>
<evidence type="ECO:0000256" key="1">
    <source>
        <dbReference type="SAM" id="SignalP"/>
    </source>
</evidence>
<protein>
    <recommendedName>
        <fullName evidence="4">CBM1 domain-containing protein</fullName>
    </recommendedName>
</protein>
<organism evidence="2 3">
    <name type="scientific">Gibberella nygamai</name>
    <name type="common">Bean root rot disease fungus</name>
    <name type="synonym">Fusarium nygamai</name>
    <dbReference type="NCBI Taxonomy" id="42673"/>
    <lineage>
        <taxon>Eukaryota</taxon>
        <taxon>Fungi</taxon>
        <taxon>Dikarya</taxon>
        <taxon>Ascomycota</taxon>
        <taxon>Pezizomycotina</taxon>
        <taxon>Sordariomycetes</taxon>
        <taxon>Hypocreomycetidae</taxon>
        <taxon>Hypocreales</taxon>
        <taxon>Nectriaceae</taxon>
        <taxon>Fusarium</taxon>
        <taxon>Fusarium fujikuroi species complex</taxon>
    </lineage>
</organism>
<dbReference type="AlphaFoldDB" id="A0A2K0UUI5"/>
<comment type="caution">
    <text evidence="2">The sequence shown here is derived from an EMBL/GenBank/DDBJ whole genome shotgun (WGS) entry which is preliminary data.</text>
</comment>
<keyword evidence="1" id="KW-0732">Signal</keyword>
<evidence type="ECO:0000313" key="2">
    <source>
        <dbReference type="EMBL" id="PNP61415.1"/>
    </source>
</evidence>
<keyword evidence="3" id="KW-1185">Reference proteome</keyword>
<reference evidence="2 3" key="1">
    <citation type="submission" date="2017-06" db="EMBL/GenBank/DDBJ databases">
        <title>Genome of Fusarium nygamai isolate CS10214.</title>
        <authorList>
            <person name="Gardiner D.M."/>
            <person name="Obanor F."/>
            <person name="Kazan K."/>
        </authorList>
    </citation>
    <scope>NUCLEOTIDE SEQUENCE [LARGE SCALE GENOMIC DNA]</scope>
    <source>
        <strain evidence="2 3">CS10214</strain>
    </source>
</reference>
<feature type="signal peptide" evidence="1">
    <location>
        <begin position="1"/>
        <end position="27"/>
    </location>
</feature>
<accession>A0A2K0UUI5</accession>
<proteinExistence type="predicted"/>